<evidence type="ECO:0000259" key="2">
    <source>
        <dbReference type="Pfam" id="PF07589"/>
    </source>
</evidence>
<protein>
    <recommendedName>
        <fullName evidence="2">Ice-binding protein C-terminal domain-containing protein</fullName>
    </recommendedName>
</protein>
<comment type="caution">
    <text evidence="3">The sequence shown here is derived from an EMBL/GenBank/DDBJ whole genome shotgun (WGS) entry which is preliminary data.</text>
</comment>
<feature type="domain" description="Ice-binding protein C-terminal" evidence="2">
    <location>
        <begin position="220"/>
        <end position="242"/>
    </location>
</feature>
<feature type="signal peptide" evidence="1">
    <location>
        <begin position="1"/>
        <end position="22"/>
    </location>
</feature>
<name>A0A5C6CXQ3_9BACT</name>
<reference evidence="3 4" key="1">
    <citation type="submission" date="2019-02" db="EMBL/GenBank/DDBJ databases">
        <title>Deep-cultivation of Planctomycetes and their phenomic and genomic characterization uncovers novel biology.</title>
        <authorList>
            <person name="Wiegand S."/>
            <person name="Jogler M."/>
            <person name="Boedeker C."/>
            <person name="Pinto D."/>
            <person name="Vollmers J."/>
            <person name="Rivas-Marin E."/>
            <person name="Kohn T."/>
            <person name="Peeters S.H."/>
            <person name="Heuer A."/>
            <person name="Rast P."/>
            <person name="Oberbeckmann S."/>
            <person name="Bunk B."/>
            <person name="Jeske O."/>
            <person name="Meyerdierks A."/>
            <person name="Storesund J.E."/>
            <person name="Kallscheuer N."/>
            <person name="Luecker S."/>
            <person name="Lage O.M."/>
            <person name="Pohl T."/>
            <person name="Merkel B.J."/>
            <person name="Hornburger P."/>
            <person name="Mueller R.-W."/>
            <person name="Bruemmer F."/>
            <person name="Labrenz M."/>
            <person name="Spormann A.M."/>
            <person name="Op Den Camp H."/>
            <person name="Overmann J."/>
            <person name="Amann R."/>
            <person name="Jetten M.S.M."/>
            <person name="Mascher T."/>
            <person name="Medema M.H."/>
            <person name="Devos D.P."/>
            <person name="Kaster A.-K."/>
            <person name="Ovreas L."/>
            <person name="Rohde M."/>
            <person name="Galperin M.Y."/>
            <person name="Jogler C."/>
        </authorList>
    </citation>
    <scope>NUCLEOTIDE SEQUENCE [LARGE SCALE GENOMIC DNA]</scope>
    <source>
        <strain evidence="3 4">Pla144</strain>
    </source>
</reference>
<organism evidence="3 4">
    <name type="scientific">Bythopirellula polymerisocia</name>
    <dbReference type="NCBI Taxonomy" id="2528003"/>
    <lineage>
        <taxon>Bacteria</taxon>
        <taxon>Pseudomonadati</taxon>
        <taxon>Planctomycetota</taxon>
        <taxon>Planctomycetia</taxon>
        <taxon>Pirellulales</taxon>
        <taxon>Lacipirellulaceae</taxon>
        <taxon>Bythopirellula</taxon>
    </lineage>
</organism>
<keyword evidence="1" id="KW-0732">Signal</keyword>
<gene>
    <name evidence="3" type="ORF">Pla144_00960</name>
</gene>
<dbReference type="EMBL" id="SJPS01000001">
    <property type="protein sequence ID" value="TWU29320.1"/>
    <property type="molecule type" value="Genomic_DNA"/>
</dbReference>
<keyword evidence="4" id="KW-1185">Reference proteome</keyword>
<feature type="chain" id="PRO_5022758173" description="Ice-binding protein C-terminal domain-containing protein" evidence="1">
    <location>
        <begin position="23"/>
        <end position="242"/>
    </location>
</feature>
<sequence precursor="true">MKRKLVFGLALTLLCYVNNANAVLTNGLLDSTSVSSQALATPTGWVVDASRSISGVFNDGASSEPWANTAGAVGDCGGGGCGLFFKTFTGNATDGDVTVNFYQDNPGTAGMKYILTAWAGAEAGYVGLDPTNTTTKSELAVEFLDAGSSVIGGSVLDLKAAGLGTTGLPASFGYAEYMVMDVAPAGTAFVRARASMIDSFGNPAGGGQAYVVDQFTLTCVPEPASLVLVGMSLVGFLGMRRR</sequence>
<dbReference type="Proteomes" id="UP000318437">
    <property type="component" value="Unassembled WGS sequence"/>
</dbReference>
<dbReference type="NCBIfam" id="TIGR02595">
    <property type="entry name" value="PEP_CTERM"/>
    <property type="match status" value="1"/>
</dbReference>
<evidence type="ECO:0000313" key="4">
    <source>
        <dbReference type="Proteomes" id="UP000318437"/>
    </source>
</evidence>
<dbReference type="InterPro" id="IPR013424">
    <property type="entry name" value="Ice-binding_C"/>
</dbReference>
<dbReference type="OrthoDB" id="232131at2"/>
<dbReference type="AlphaFoldDB" id="A0A5C6CXQ3"/>
<accession>A0A5C6CXQ3</accession>
<proteinExistence type="predicted"/>
<evidence type="ECO:0000313" key="3">
    <source>
        <dbReference type="EMBL" id="TWU29320.1"/>
    </source>
</evidence>
<evidence type="ECO:0000256" key="1">
    <source>
        <dbReference type="SAM" id="SignalP"/>
    </source>
</evidence>
<dbReference type="RefSeq" id="WP_146447365.1">
    <property type="nucleotide sequence ID" value="NZ_SJPS01000001.1"/>
</dbReference>
<dbReference type="Pfam" id="PF07589">
    <property type="entry name" value="PEP-CTERM"/>
    <property type="match status" value="1"/>
</dbReference>